<keyword evidence="2" id="KW-1185">Reference proteome</keyword>
<accession>A0A1G7WQ60</accession>
<reference evidence="1 2" key="1">
    <citation type="submission" date="2016-10" db="EMBL/GenBank/DDBJ databases">
        <authorList>
            <person name="de Groot N.N."/>
        </authorList>
    </citation>
    <scope>NUCLEOTIDE SEQUENCE [LARGE SCALE GENOMIC DNA]</scope>
    <source>
        <strain evidence="1 2">CPCC 201354</strain>
    </source>
</reference>
<dbReference type="RefSeq" id="WP_093170049.1">
    <property type="nucleotide sequence ID" value="NZ_FNCN01000007.1"/>
</dbReference>
<gene>
    <name evidence="1" type="ORF">SAMN05421505_107142</name>
</gene>
<dbReference type="OrthoDB" id="3698941at2"/>
<dbReference type="EMBL" id="FNCN01000007">
    <property type="protein sequence ID" value="SDG74049.1"/>
    <property type="molecule type" value="Genomic_DNA"/>
</dbReference>
<evidence type="ECO:0000313" key="2">
    <source>
        <dbReference type="Proteomes" id="UP000198923"/>
    </source>
</evidence>
<name>A0A1G7WQ60_9ACTN</name>
<sequence>MSLEAPEAVFAVSALPCARSATMSPLGEFIRQVAGGLADSGCPPEFTDGPASADRADAELAAAGGDVDRAAPMSAPVRGLEFRFTMTEAAPEAPTETVKDVICPAAPGGYKPQVTLPYE</sequence>
<dbReference type="AlphaFoldDB" id="A0A1G7WQ60"/>
<dbReference type="Proteomes" id="UP000198923">
    <property type="component" value="Unassembled WGS sequence"/>
</dbReference>
<organism evidence="1 2">
    <name type="scientific">Sinosporangium album</name>
    <dbReference type="NCBI Taxonomy" id="504805"/>
    <lineage>
        <taxon>Bacteria</taxon>
        <taxon>Bacillati</taxon>
        <taxon>Actinomycetota</taxon>
        <taxon>Actinomycetes</taxon>
        <taxon>Streptosporangiales</taxon>
        <taxon>Streptosporangiaceae</taxon>
        <taxon>Sinosporangium</taxon>
    </lineage>
</organism>
<proteinExistence type="predicted"/>
<protein>
    <submittedName>
        <fullName evidence="1">Uncharacterized protein</fullName>
    </submittedName>
</protein>
<evidence type="ECO:0000313" key="1">
    <source>
        <dbReference type="EMBL" id="SDG74049.1"/>
    </source>
</evidence>